<evidence type="ECO:0000313" key="1">
    <source>
        <dbReference type="EMBL" id="KAK0494561.1"/>
    </source>
</evidence>
<comment type="caution">
    <text evidence="1">The sequence shown here is derived from an EMBL/GenBank/DDBJ whole genome shotgun (WGS) entry which is preliminary data.</text>
</comment>
<reference evidence="1" key="1">
    <citation type="submission" date="2023-06" db="EMBL/GenBank/DDBJ databases">
        <authorList>
            <consortium name="Lawrence Berkeley National Laboratory"/>
            <person name="Ahrendt S."/>
            <person name="Sahu N."/>
            <person name="Indic B."/>
            <person name="Wong-Bajracharya J."/>
            <person name="Merenyi Z."/>
            <person name="Ke H.-M."/>
            <person name="Monk M."/>
            <person name="Kocsube S."/>
            <person name="Drula E."/>
            <person name="Lipzen A."/>
            <person name="Balint B."/>
            <person name="Henrissat B."/>
            <person name="Andreopoulos B."/>
            <person name="Martin F.M."/>
            <person name="Harder C.B."/>
            <person name="Rigling D."/>
            <person name="Ford K.L."/>
            <person name="Foster G.D."/>
            <person name="Pangilinan J."/>
            <person name="Papanicolaou A."/>
            <person name="Barry K."/>
            <person name="LaButti K."/>
            <person name="Viragh M."/>
            <person name="Koriabine M."/>
            <person name="Yan M."/>
            <person name="Riley R."/>
            <person name="Champramary S."/>
            <person name="Plett K.L."/>
            <person name="Tsai I.J."/>
            <person name="Slot J."/>
            <person name="Sipos G."/>
            <person name="Plett J."/>
            <person name="Nagy L.G."/>
            <person name="Grigoriev I.V."/>
        </authorList>
    </citation>
    <scope>NUCLEOTIDE SEQUENCE</scope>
    <source>
        <strain evidence="1">HWK02</strain>
    </source>
</reference>
<dbReference type="AlphaFoldDB" id="A0AA39TM32"/>
<dbReference type="EMBL" id="JAUEPU010000020">
    <property type="protein sequence ID" value="KAK0494561.1"/>
    <property type="molecule type" value="Genomic_DNA"/>
</dbReference>
<organism evidence="1 2">
    <name type="scientific">Armillaria luteobubalina</name>
    <dbReference type="NCBI Taxonomy" id="153913"/>
    <lineage>
        <taxon>Eukaryota</taxon>
        <taxon>Fungi</taxon>
        <taxon>Dikarya</taxon>
        <taxon>Basidiomycota</taxon>
        <taxon>Agaricomycotina</taxon>
        <taxon>Agaricomycetes</taxon>
        <taxon>Agaricomycetidae</taxon>
        <taxon>Agaricales</taxon>
        <taxon>Marasmiineae</taxon>
        <taxon>Physalacriaceae</taxon>
        <taxon>Armillaria</taxon>
    </lineage>
</organism>
<keyword evidence="2" id="KW-1185">Reference proteome</keyword>
<name>A0AA39TM32_9AGAR</name>
<sequence>MYVELGRISFYPIPSSGHIVLQYWSTHPTETPLTIPTLQTVIPRSAQHPLDIVYELVDNDKQDNAVQVFSMVLEESYRWKSIVFQIPLILLEQMSMSLVECHFNDYEHPVDVIDIPHPIHLPNVRRLFVSSSRLLSYLRLPSLDKLIICHLNEADGVHGGTPAMNEFVHRSRCSLTSLSIRNSIFLHQKAEDCLLLMDSLVSLEIRHIREATDILDALATSLHFLPNLQHLSLLIPTSMEPSLWNQLNDIISSTTHSLRSIQIFCDDPDDAEWIKEHLTPLQPPELSMIVSWQGYIDPMSLLWRV</sequence>
<evidence type="ECO:0000313" key="2">
    <source>
        <dbReference type="Proteomes" id="UP001175228"/>
    </source>
</evidence>
<proteinExistence type="predicted"/>
<accession>A0AA39TM32</accession>
<dbReference type="Proteomes" id="UP001175228">
    <property type="component" value="Unassembled WGS sequence"/>
</dbReference>
<gene>
    <name evidence="1" type="ORF">EDD18DRAFT_1400747</name>
</gene>
<dbReference type="SUPFAM" id="SSF52047">
    <property type="entry name" value="RNI-like"/>
    <property type="match status" value="1"/>
</dbReference>
<protein>
    <submittedName>
        <fullName evidence="1">Uncharacterized protein</fullName>
    </submittedName>
</protein>